<feature type="chain" id="PRO_5014727528" evidence="1">
    <location>
        <begin position="17"/>
        <end position="77"/>
    </location>
</feature>
<proteinExistence type="predicted"/>
<evidence type="ECO:0000313" key="2">
    <source>
        <dbReference type="EMBL" id="MBW62926.1"/>
    </source>
</evidence>
<reference evidence="2" key="1">
    <citation type="submission" date="2018-01" db="EMBL/GenBank/DDBJ databases">
        <title>An insight into the sialome of Amazonian anophelines.</title>
        <authorList>
            <person name="Ribeiro J.M."/>
            <person name="Scarpassa V."/>
            <person name="Calvo E."/>
        </authorList>
    </citation>
    <scope>NUCLEOTIDE SEQUENCE</scope>
    <source>
        <tissue evidence="2">Salivary glands</tissue>
    </source>
</reference>
<accession>A0A2M4CC60</accession>
<feature type="signal peptide" evidence="1">
    <location>
        <begin position="1"/>
        <end position="16"/>
    </location>
</feature>
<dbReference type="EMBL" id="GGFJ01013785">
    <property type="protein sequence ID" value="MBW62926.1"/>
    <property type="molecule type" value="Transcribed_RNA"/>
</dbReference>
<sequence>MWVWVVDCTGVAFALADCLTHLTSDPPSVAHSTNSSNANTTNIRAWSTVVGYYQPGMRKEVAPPIHLHIHSPIARTH</sequence>
<protein>
    <submittedName>
        <fullName evidence="2">Putative secreted protein</fullName>
    </submittedName>
</protein>
<organism evidence="2">
    <name type="scientific">Anopheles marajoara</name>
    <dbReference type="NCBI Taxonomy" id="58244"/>
    <lineage>
        <taxon>Eukaryota</taxon>
        <taxon>Metazoa</taxon>
        <taxon>Ecdysozoa</taxon>
        <taxon>Arthropoda</taxon>
        <taxon>Hexapoda</taxon>
        <taxon>Insecta</taxon>
        <taxon>Pterygota</taxon>
        <taxon>Neoptera</taxon>
        <taxon>Endopterygota</taxon>
        <taxon>Diptera</taxon>
        <taxon>Nematocera</taxon>
        <taxon>Culicoidea</taxon>
        <taxon>Culicidae</taxon>
        <taxon>Anophelinae</taxon>
        <taxon>Anopheles</taxon>
    </lineage>
</organism>
<evidence type="ECO:0000256" key="1">
    <source>
        <dbReference type="SAM" id="SignalP"/>
    </source>
</evidence>
<dbReference type="AlphaFoldDB" id="A0A2M4CC60"/>
<keyword evidence="1" id="KW-0732">Signal</keyword>
<name>A0A2M4CC60_9DIPT</name>